<dbReference type="OrthoDB" id="7531957at2"/>
<protein>
    <recommendedName>
        <fullName evidence="3">Porin</fullName>
    </recommendedName>
</protein>
<gene>
    <name evidence="1" type="ORF">EV700_0532</name>
</gene>
<organism evidence="1 2">
    <name type="scientific">Fluviicoccus keumensis</name>
    <dbReference type="NCBI Taxonomy" id="1435465"/>
    <lineage>
        <taxon>Bacteria</taxon>
        <taxon>Pseudomonadati</taxon>
        <taxon>Pseudomonadota</taxon>
        <taxon>Gammaproteobacteria</taxon>
        <taxon>Moraxellales</taxon>
        <taxon>Moraxellaceae</taxon>
        <taxon>Fluviicoccus</taxon>
    </lineage>
</organism>
<evidence type="ECO:0000313" key="2">
    <source>
        <dbReference type="Proteomes" id="UP000292423"/>
    </source>
</evidence>
<proteinExistence type="predicted"/>
<accession>A0A4Q7ZAI4</accession>
<dbReference type="RefSeq" id="WP_130410797.1">
    <property type="nucleotide sequence ID" value="NZ_SHKX01000010.1"/>
</dbReference>
<evidence type="ECO:0008006" key="3">
    <source>
        <dbReference type="Google" id="ProtNLM"/>
    </source>
</evidence>
<dbReference type="Proteomes" id="UP000292423">
    <property type="component" value="Unassembled WGS sequence"/>
</dbReference>
<reference evidence="1 2" key="1">
    <citation type="submission" date="2019-02" db="EMBL/GenBank/DDBJ databases">
        <title>Genomic Encyclopedia of Type Strains, Phase IV (KMG-IV): sequencing the most valuable type-strain genomes for metagenomic binning, comparative biology and taxonomic classification.</title>
        <authorList>
            <person name="Goeker M."/>
        </authorList>
    </citation>
    <scope>NUCLEOTIDE SEQUENCE [LARGE SCALE GENOMIC DNA]</scope>
    <source>
        <strain evidence="1 2">DSM 105135</strain>
    </source>
</reference>
<comment type="caution">
    <text evidence="1">The sequence shown here is derived from an EMBL/GenBank/DDBJ whole genome shotgun (WGS) entry which is preliminary data.</text>
</comment>
<dbReference type="EMBL" id="SHKX01000010">
    <property type="protein sequence ID" value="RZU47568.1"/>
    <property type="molecule type" value="Genomic_DNA"/>
</dbReference>
<evidence type="ECO:0000313" key="1">
    <source>
        <dbReference type="EMBL" id="RZU47568.1"/>
    </source>
</evidence>
<name>A0A4Q7ZAI4_9GAMM</name>
<dbReference type="SUPFAM" id="SSF56935">
    <property type="entry name" value="Porins"/>
    <property type="match status" value="1"/>
</dbReference>
<dbReference type="AlphaFoldDB" id="A0A4Q7ZAI4"/>
<keyword evidence="2" id="KW-1185">Reference proteome</keyword>
<sequence length="407" mass="45612">MNRIGAGGVILLAAMSAHALDGEVHGLVDIRAARSDSDAGWLYGGLDKQRFDRGHDGLRLGQAVLSGKLTEGTVSGHVWLNGYEQRDEAAGVGEAYLQWRPVPASAWRWKAKAGMYFPELSLENHGPGWTSEYLISSSAINTWVGEELRSLGAEATLQYNGAQAGTPHDWQATAGAFRWNDPAGGLLAWRGWSVGDRVTAAGEALPFPDLPVFKAGGYWAGQMQGIKPFREIDNTTGYYASVGYRYQDRLALTLMRYDNRGDPTGFEDGQWAWDTTFNHLGLAWYGESTTVLAQVMSGRTVMGYVPFHDLIADYRSWYVLASHQRGQHRFSVRYDWFAVKDRDGQAADPNEEYGQALAAGWNWQFCRRMDAGLEWLRQDSDRESRLLLGLPAERTEDLWQGRVRWWF</sequence>